<organism evidence="1 2">
    <name type="scientific">Panacibacter ginsenosidivorans</name>
    <dbReference type="NCBI Taxonomy" id="1813871"/>
    <lineage>
        <taxon>Bacteria</taxon>
        <taxon>Pseudomonadati</taxon>
        <taxon>Bacteroidota</taxon>
        <taxon>Chitinophagia</taxon>
        <taxon>Chitinophagales</taxon>
        <taxon>Chitinophagaceae</taxon>
        <taxon>Panacibacter</taxon>
    </lineage>
</organism>
<protein>
    <submittedName>
        <fullName evidence="1">IPExxxVDY family protein</fullName>
    </submittedName>
</protein>
<dbReference type="EMBL" id="CP042435">
    <property type="protein sequence ID" value="QEC68044.1"/>
    <property type="molecule type" value="Genomic_DNA"/>
</dbReference>
<reference evidence="1 2" key="1">
    <citation type="journal article" date="2016" name="Int. J. Syst. Evol. Microbiol.">
        <title>Panacibacter ginsenosidivorans gen. nov., sp. nov., with ginsenoside converting activity isolated from soil of a ginseng field.</title>
        <authorList>
            <person name="Siddiqi M.Z."/>
            <person name="Muhammad Shafi S."/>
            <person name="Choi K.D."/>
            <person name="Im W.T."/>
        </authorList>
    </citation>
    <scope>NUCLEOTIDE SEQUENCE [LARGE SCALE GENOMIC DNA]</scope>
    <source>
        <strain evidence="1 2">Gsoil1550</strain>
    </source>
</reference>
<keyword evidence="2" id="KW-1185">Reference proteome</keyword>
<proteinExistence type="predicted"/>
<dbReference type="NCBIfam" id="NF033205">
    <property type="entry name" value="IPExxxVDY"/>
    <property type="match status" value="1"/>
</dbReference>
<evidence type="ECO:0000313" key="1">
    <source>
        <dbReference type="EMBL" id="QEC68044.1"/>
    </source>
</evidence>
<dbReference type="InterPro" id="IPR047690">
    <property type="entry name" value="IPExxxVDY_fam"/>
</dbReference>
<dbReference type="OrthoDB" id="676614at2"/>
<accession>A0A5B8V9E8</accession>
<gene>
    <name evidence="1" type="ORF">FRZ67_12295</name>
</gene>
<name>A0A5B8V9E8_9BACT</name>
<dbReference type="AlphaFoldDB" id="A0A5B8V9E8"/>
<dbReference type="Proteomes" id="UP000321533">
    <property type="component" value="Chromosome"/>
</dbReference>
<dbReference type="KEGG" id="pgin:FRZ67_12295"/>
<evidence type="ECO:0000313" key="2">
    <source>
        <dbReference type="Proteomes" id="UP000321533"/>
    </source>
</evidence>
<sequence>MLKMKLKLNIDELTDDFFEDTRLLGITATTKSYRFCWAINNMIGFNFRLNPDIEIHLQKKGRQYFFPVYQFTVPNTDLHHFIYHNQYDGEYLLPEFKHMDFLWLVKGDCFPDEDCYNLIQSVKKINGVQLIAELTNEHIKNKGNLVF</sequence>